<accession>A0A5N6LNQ5</accession>
<sequence>MVMGCGGSDSSGLVRGGGPGGSAKMGKIRNWWWSYDVMALLDTPDIGETTTTTAICSEIRRRTNVKADAGIGGGLFDSSSSLKTNSFGDGRKLNHAFNENRKEQIRTGDESKGNAEKTDQGGVKTGGETSMLHYAYRASSPAHRRIKESPLSSDAIFKQIVGDTFDCDAVKCVIDIKMMHQVD</sequence>
<feature type="compositionally biased region" description="Basic and acidic residues" evidence="1">
    <location>
        <begin position="98"/>
        <end position="119"/>
    </location>
</feature>
<dbReference type="EMBL" id="SZYD01000019">
    <property type="protein sequence ID" value="KAD2393805.1"/>
    <property type="molecule type" value="Genomic_DNA"/>
</dbReference>
<gene>
    <name evidence="2" type="ORF">E3N88_40782</name>
</gene>
<proteinExistence type="predicted"/>
<dbReference type="OrthoDB" id="1750409at2759"/>
<evidence type="ECO:0000313" key="2">
    <source>
        <dbReference type="EMBL" id="KAD2393805.1"/>
    </source>
</evidence>
<evidence type="ECO:0000313" key="3">
    <source>
        <dbReference type="Proteomes" id="UP000326396"/>
    </source>
</evidence>
<protein>
    <submittedName>
        <fullName evidence="2">Uncharacterized protein</fullName>
    </submittedName>
</protein>
<dbReference type="AlphaFoldDB" id="A0A5N6LNQ5"/>
<keyword evidence="3" id="KW-1185">Reference proteome</keyword>
<evidence type="ECO:0000256" key="1">
    <source>
        <dbReference type="SAM" id="MobiDB-lite"/>
    </source>
</evidence>
<comment type="caution">
    <text evidence="2">The sequence shown here is derived from an EMBL/GenBank/DDBJ whole genome shotgun (WGS) entry which is preliminary data.</text>
</comment>
<organism evidence="2 3">
    <name type="scientific">Mikania micrantha</name>
    <name type="common">bitter vine</name>
    <dbReference type="NCBI Taxonomy" id="192012"/>
    <lineage>
        <taxon>Eukaryota</taxon>
        <taxon>Viridiplantae</taxon>
        <taxon>Streptophyta</taxon>
        <taxon>Embryophyta</taxon>
        <taxon>Tracheophyta</taxon>
        <taxon>Spermatophyta</taxon>
        <taxon>Magnoliopsida</taxon>
        <taxon>eudicotyledons</taxon>
        <taxon>Gunneridae</taxon>
        <taxon>Pentapetalae</taxon>
        <taxon>asterids</taxon>
        <taxon>campanulids</taxon>
        <taxon>Asterales</taxon>
        <taxon>Asteraceae</taxon>
        <taxon>Asteroideae</taxon>
        <taxon>Heliantheae alliance</taxon>
        <taxon>Eupatorieae</taxon>
        <taxon>Mikania</taxon>
    </lineage>
</organism>
<name>A0A5N6LNQ5_9ASTR</name>
<dbReference type="Proteomes" id="UP000326396">
    <property type="component" value="Linkage Group LG9"/>
</dbReference>
<reference evidence="2 3" key="1">
    <citation type="submission" date="2019-05" db="EMBL/GenBank/DDBJ databases">
        <title>Mikania micrantha, genome provides insights into the molecular mechanism of rapid growth.</title>
        <authorList>
            <person name="Liu B."/>
        </authorList>
    </citation>
    <scope>NUCLEOTIDE SEQUENCE [LARGE SCALE GENOMIC DNA]</scope>
    <source>
        <strain evidence="2">NLD-2019</strain>
        <tissue evidence="2">Leaf</tissue>
    </source>
</reference>
<feature type="region of interest" description="Disordered" evidence="1">
    <location>
        <begin position="92"/>
        <end position="127"/>
    </location>
</feature>
<feature type="region of interest" description="Disordered" evidence="1">
    <location>
        <begin position="1"/>
        <end position="20"/>
    </location>
</feature>